<reference evidence="1" key="1">
    <citation type="submission" date="2021-02" db="EMBL/GenBank/DDBJ databases">
        <authorList>
            <person name="Dougan E. K."/>
            <person name="Rhodes N."/>
            <person name="Thang M."/>
            <person name="Chan C."/>
        </authorList>
    </citation>
    <scope>NUCLEOTIDE SEQUENCE</scope>
</reference>
<dbReference type="Proteomes" id="UP000604046">
    <property type="component" value="Unassembled WGS sequence"/>
</dbReference>
<keyword evidence="2" id="KW-1185">Reference proteome</keyword>
<name>A0A812Q154_9DINO</name>
<comment type="caution">
    <text evidence="1">The sequence shown here is derived from an EMBL/GenBank/DDBJ whole genome shotgun (WGS) entry which is preliminary data.</text>
</comment>
<dbReference type="EMBL" id="CAJNDS010002156">
    <property type="protein sequence ID" value="CAE7354760.1"/>
    <property type="molecule type" value="Genomic_DNA"/>
</dbReference>
<dbReference type="OrthoDB" id="10362491at2759"/>
<protein>
    <submittedName>
        <fullName evidence="1">Uncharacterized protein</fullName>
    </submittedName>
</protein>
<accession>A0A812Q154</accession>
<gene>
    <name evidence="1" type="ORF">SNAT2548_LOCUS18814</name>
</gene>
<proteinExistence type="predicted"/>
<evidence type="ECO:0000313" key="2">
    <source>
        <dbReference type="Proteomes" id="UP000604046"/>
    </source>
</evidence>
<organism evidence="1 2">
    <name type="scientific">Symbiodinium natans</name>
    <dbReference type="NCBI Taxonomy" id="878477"/>
    <lineage>
        <taxon>Eukaryota</taxon>
        <taxon>Sar</taxon>
        <taxon>Alveolata</taxon>
        <taxon>Dinophyceae</taxon>
        <taxon>Suessiales</taxon>
        <taxon>Symbiodiniaceae</taxon>
        <taxon>Symbiodinium</taxon>
    </lineage>
</organism>
<sequence>MDEPRKLCAADPEAQALTAAAWESEDFRRAAEVLATPSAGARGCAVNPERGHLQALQMAVGWTIGGFDTIESVKAMDMDISKIF</sequence>
<evidence type="ECO:0000313" key="1">
    <source>
        <dbReference type="EMBL" id="CAE7354760.1"/>
    </source>
</evidence>
<dbReference type="AlphaFoldDB" id="A0A812Q154"/>